<accession>A0AAP3WL35</accession>
<sequence>MKNKLNVWANLCKTGLAIMAVSAFVSCGNNKEFTSGRAEDAIEDLPMFQDSANVTTLKVGYYEENDAAMRYKLRQLAANEMLTYSAEQINEYIPASYWNRAKTKEHVFITVSLTEKGKKYIVNEPIKDKESKELENKNKEQTYPESTVADNEQIPLRNPQTTESDVAQSSDSGSSYNNNNSYSSSSNSSVKEKSMYQKAKDKEYSESHNMLAYKLKVYKVKNLICTEESMKDGKASCDAILEVSDSTPFGRILNSAYKGDRQMAKNIKFFYYIDKGWQVKNE</sequence>
<gene>
    <name evidence="2" type="ORF">PO240_11460</name>
</gene>
<evidence type="ECO:0000256" key="1">
    <source>
        <dbReference type="SAM" id="MobiDB-lite"/>
    </source>
</evidence>
<dbReference type="RefSeq" id="WP_004322652.1">
    <property type="nucleotide sequence ID" value="NZ_BAABYJ010000001.1"/>
</dbReference>
<evidence type="ECO:0000313" key="2">
    <source>
        <dbReference type="EMBL" id="MDC2408491.1"/>
    </source>
</evidence>
<evidence type="ECO:0008006" key="4">
    <source>
        <dbReference type="Google" id="ProtNLM"/>
    </source>
</evidence>
<dbReference type="EMBL" id="JAQNWR010000007">
    <property type="protein sequence ID" value="MDC2408491.1"/>
    <property type="molecule type" value="Genomic_DNA"/>
</dbReference>
<evidence type="ECO:0000313" key="3">
    <source>
        <dbReference type="Proteomes" id="UP001214017"/>
    </source>
</evidence>
<name>A0AAP3WL35_BACOV</name>
<proteinExistence type="predicted"/>
<comment type="caution">
    <text evidence="2">The sequence shown here is derived from an EMBL/GenBank/DDBJ whole genome shotgun (WGS) entry which is preliminary data.</text>
</comment>
<organism evidence="2 3">
    <name type="scientific">Bacteroides ovatus</name>
    <dbReference type="NCBI Taxonomy" id="28116"/>
    <lineage>
        <taxon>Bacteria</taxon>
        <taxon>Pseudomonadati</taxon>
        <taxon>Bacteroidota</taxon>
        <taxon>Bacteroidia</taxon>
        <taxon>Bacteroidales</taxon>
        <taxon>Bacteroidaceae</taxon>
        <taxon>Bacteroides</taxon>
    </lineage>
</organism>
<dbReference type="Proteomes" id="UP001214017">
    <property type="component" value="Unassembled WGS sequence"/>
</dbReference>
<feature type="compositionally biased region" description="Basic and acidic residues" evidence="1">
    <location>
        <begin position="131"/>
        <end position="142"/>
    </location>
</feature>
<protein>
    <recommendedName>
        <fullName evidence="4">Lipoprotein</fullName>
    </recommendedName>
</protein>
<dbReference type="AlphaFoldDB" id="A0AAP3WL35"/>
<feature type="compositionally biased region" description="Basic and acidic residues" evidence="1">
    <location>
        <begin position="190"/>
        <end position="201"/>
    </location>
</feature>
<feature type="compositionally biased region" description="Low complexity" evidence="1">
    <location>
        <begin position="164"/>
        <end position="189"/>
    </location>
</feature>
<reference evidence="2" key="1">
    <citation type="submission" date="2022-10" db="EMBL/GenBank/DDBJ databases">
        <title>Human gut microbiome strain richness.</title>
        <authorList>
            <person name="Chen-Liaw A."/>
        </authorList>
    </citation>
    <scope>NUCLEOTIDE SEQUENCE</scope>
    <source>
        <strain evidence="2">F7_m1001271B151109d0_201107</strain>
    </source>
</reference>
<dbReference type="PROSITE" id="PS51257">
    <property type="entry name" value="PROKAR_LIPOPROTEIN"/>
    <property type="match status" value="1"/>
</dbReference>
<feature type="region of interest" description="Disordered" evidence="1">
    <location>
        <begin position="131"/>
        <end position="201"/>
    </location>
</feature>